<organism evidence="1 2">
    <name type="scientific">Simkania negevensis (strain ATCC VR-1471 / DSM 27360 / Z)</name>
    <dbReference type="NCBI Taxonomy" id="331113"/>
    <lineage>
        <taxon>Bacteria</taxon>
        <taxon>Pseudomonadati</taxon>
        <taxon>Chlamydiota</taxon>
        <taxon>Chlamydiia</taxon>
        <taxon>Parachlamydiales</taxon>
        <taxon>Simkaniaceae</taxon>
        <taxon>Simkania</taxon>
    </lineage>
</organism>
<keyword evidence="2" id="KW-1185">Reference proteome</keyword>
<dbReference type="AlphaFoldDB" id="F8L6X4"/>
<proteinExistence type="predicted"/>
<gene>
    <name evidence="1" type="ordered locus">SNE_A06040</name>
</gene>
<evidence type="ECO:0000313" key="1">
    <source>
        <dbReference type="EMBL" id="CCB88481.1"/>
    </source>
</evidence>
<sequence>MKLDLECTWNEKKKKVKQSIHFDFHPKLIFSMPNEVTIRLQQLAHSIGVEGPKALEELKSSYEQYPKSVYAGYVYHRALMFFELFEEADELFQELRKRFEDQLLIKSILAYQLLKNKKYEDASAVFQGIEVLKGAFPRRKQFFFEEAFIFHHFWACYFLGTGDELQSEKHQRLMFLITNTFKSFCATIGSV</sequence>
<dbReference type="Proteomes" id="UP000000496">
    <property type="component" value="Chromosome gsn.131"/>
</dbReference>
<protein>
    <recommendedName>
        <fullName evidence="3">Tetratricopeptide repeat protein</fullName>
    </recommendedName>
</protein>
<dbReference type="EMBL" id="FR872582">
    <property type="protein sequence ID" value="CCB88481.1"/>
    <property type="molecule type" value="Genomic_DNA"/>
</dbReference>
<dbReference type="RefSeq" id="WP_013942948.1">
    <property type="nucleotide sequence ID" value="NC_015713.1"/>
</dbReference>
<reference key="1">
    <citation type="journal article" date="2011" name="Mol. Biol. Evol.">
        <title>Unity in variety -- the pan-genome of the Chlamydiae.</title>
        <authorList>
            <person name="Collingro A."/>
            <person name="Tischler P."/>
            <person name="Weinmaier T."/>
            <person name="Penz T."/>
            <person name="Heinz E."/>
            <person name="Brunham R.C."/>
            <person name="Read T.D."/>
            <person name="Bavoil P.M."/>
            <person name="Sachse K."/>
            <person name="Kahane S."/>
            <person name="Friedman M.G."/>
            <person name="Rattei T."/>
            <person name="Myers G.S.A."/>
            <person name="Horn M."/>
        </authorList>
    </citation>
    <scope>NUCLEOTIDE SEQUENCE</scope>
    <source>
        <strain>Z</strain>
    </source>
</reference>
<name>F8L6X4_SIMNZ</name>
<dbReference type="SUPFAM" id="SSF48452">
    <property type="entry name" value="TPR-like"/>
    <property type="match status" value="1"/>
</dbReference>
<dbReference type="InterPro" id="IPR011990">
    <property type="entry name" value="TPR-like_helical_dom_sf"/>
</dbReference>
<accession>F8L6X4</accession>
<evidence type="ECO:0008006" key="3">
    <source>
        <dbReference type="Google" id="ProtNLM"/>
    </source>
</evidence>
<dbReference type="KEGG" id="sng:SNE_A06040"/>
<evidence type="ECO:0000313" key="2">
    <source>
        <dbReference type="Proteomes" id="UP000000496"/>
    </source>
</evidence>
<reference evidence="1 2" key="2">
    <citation type="journal article" date="2011" name="Mol. Biol. Evol.">
        <title>Unity in variety--the pan-genome of the Chlamydiae.</title>
        <authorList>
            <person name="Collingro A."/>
            <person name="Tischler P."/>
            <person name="Weinmaier T."/>
            <person name="Penz T."/>
            <person name="Heinz E."/>
            <person name="Brunham R.C."/>
            <person name="Read T.D."/>
            <person name="Bavoil P.M."/>
            <person name="Sachse K."/>
            <person name="Kahane S."/>
            <person name="Friedman M.G."/>
            <person name="Rattei T."/>
            <person name="Myers G.S."/>
            <person name="Horn M."/>
        </authorList>
    </citation>
    <scope>NUCLEOTIDE SEQUENCE [LARGE SCALE GENOMIC DNA]</scope>
    <source>
        <strain evidence="2">ATCC VR-1471 / Z</strain>
    </source>
</reference>
<dbReference type="HOGENOM" id="CLU_1420590_0_0_0"/>